<protein>
    <recommendedName>
        <fullName evidence="9">Indole-3-glycerol phosphate synthase</fullName>
        <shortName evidence="9">IGPS</shortName>
        <ecNumber evidence="9">4.1.1.48</ecNumber>
    </recommendedName>
</protein>
<dbReference type="AlphaFoldDB" id="A0A6M5I6J1"/>
<keyword evidence="4 9" id="KW-0028">Amino-acid biosynthesis</keyword>
<dbReference type="GO" id="GO:0000162">
    <property type="term" value="P:L-tryptophan biosynthetic process"/>
    <property type="evidence" value="ECO:0007669"/>
    <property type="project" value="UniProtKB-UniRule"/>
</dbReference>
<dbReference type="EC" id="4.1.1.48" evidence="9"/>
<dbReference type="UniPathway" id="UPA00035">
    <property type="reaction ID" value="UER00043"/>
</dbReference>
<dbReference type="InterPro" id="IPR001468">
    <property type="entry name" value="Indole-3-GlycerolPSynthase_CS"/>
</dbReference>
<proteinExistence type="inferred from homology"/>
<comment type="catalytic activity">
    <reaction evidence="1 9">
        <text>1-(2-carboxyphenylamino)-1-deoxy-D-ribulose 5-phosphate + H(+) = (1S,2R)-1-C-(indol-3-yl)glycerol 3-phosphate + CO2 + H2O</text>
        <dbReference type="Rhea" id="RHEA:23476"/>
        <dbReference type="ChEBI" id="CHEBI:15377"/>
        <dbReference type="ChEBI" id="CHEBI:15378"/>
        <dbReference type="ChEBI" id="CHEBI:16526"/>
        <dbReference type="ChEBI" id="CHEBI:58613"/>
        <dbReference type="ChEBI" id="CHEBI:58866"/>
        <dbReference type="EC" id="4.1.1.48"/>
    </reaction>
</comment>
<dbReference type="InterPro" id="IPR011060">
    <property type="entry name" value="RibuloseP-bd_barrel"/>
</dbReference>
<dbReference type="GO" id="GO:0004640">
    <property type="term" value="F:phosphoribosylanthranilate isomerase activity"/>
    <property type="evidence" value="ECO:0007669"/>
    <property type="project" value="TreeGrafter"/>
</dbReference>
<evidence type="ECO:0000256" key="2">
    <source>
        <dbReference type="ARBA" id="ARBA00004696"/>
    </source>
</evidence>
<evidence type="ECO:0000256" key="8">
    <source>
        <dbReference type="ARBA" id="ARBA00023239"/>
    </source>
</evidence>
<evidence type="ECO:0000313" key="10">
    <source>
        <dbReference type="EMBL" id="VYU68845.1"/>
    </source>
</evidence>
<evidence type="ECO:0000256" key="5">
    <source>
        <dbReference type="ARBA" id="ARBA00022793"/>
    </source>
</evidence>
<dbReference type="Gene3D" id="3.20.20.70">
    <property type="entry name" value="Aldolase class I"/>
    <property type="match status" value="1"/>
</dbReference>
<dbReference type="PANTHER" id="PTHR22854">
    <property type="entry name" value="TRYPTOPHAN BIOSYNTHESIS PROTEIN"/>
    <property type="match status" value="1"/>
</dbReference>
<sequence>MILDEIIKKKKMRVDKRKSEIPIAELKIHALNLLKAENERAKGNYKNLFKEALLKDGLSVIGEFKKASPSKGIISEDFDIMEILLCYNNLGVRAFSVLTEEDYFKGSDEYLKRIKKSSITPILRKDFIIDFYQIYEAKVLGADGILLIASVLKDQLGDFYNEAKKFNLQPLVEVHNKEELDLALKYDCDVIGINNRDLKTFNVSLDVTKELKKYIPHDKILVSESGIMSIEDLKTIKDYGVNGVLIGEFFMRNIDNSEFKNEVKKIINI</sequence>
<accession>A0A6M5I6J1</accession>
<gene>
    <name evidence="9 10" type="primary">trpC</name>
    <name evidence="10" type="ORF">CBLFYP62_03351</name>
</gene>
<evidence type="ECO:0000256" key="1">
    <source>
        <dbReference type="ARBA" id="ARBA00001633"/>
    </source>
</evidence>
<dbReference type="Pfam" id="PF00218">
    <property type="entry name" value="IGPS"/>
    <property type="match status" value="1"/>
</dbReference>
<comment type="pathway">
    <text evidence="2 9">Amino-acid biosynthesis; L-tryptophan biosynthesis; L-tryptophan from chorismate: step 4/5.</text>
</comment>
<keyword evidence="5 9" id="KW-0210">Decarboxylase</keyword>
<dbReference type="InterPro" id="IPR013785">
    <property type="entry name" value="Aldolase_TIM"/>
</dbReference>
<dbReference type="FunFam" id="3.20.20.70:FF:000024">
    <property type="entry name" value="Indole-3-glycerol phosphate synthase"/>
    <property type="match status" value="1"/>
</dbReference>
<dbReference type="PANTHER" id="PTHR22854:SF2">
    <property type="entry name" value="INDOLE-3-GLYCEROL-PHOSPHATE SYNTHASE"/>
    <property type="match status" value="1"/>
</dbReference>
<comment type="similarity">
    <text evidence="3 9">Belongs to the TrpC family.</text>
</comment>
<dbReference type="RefSeq" id="WP_002580136.1">
    <property type="nucleotide sequence ID" value="NZ_BKBB01000001.1"/>
</dbReference>
<evidence type="ECO:0000256" key="6">
    <source>
        <dbReference type="ARBA" id="ARBA00022822"/>
    </source>
</evidence>
<dbReference type="PROSITE" id="PS00614">
    <property type="entry name" value="IGPS"/>
    <property type="match status" value="1"/>
</dbReference>
<keyword evidence="8 9" id="KW-0456">Lyase</keyword>
<dbReference type="SUPFAM" id="SSF51366">
    <property type="entry name" value="Ribulose-phoshate binding barrel"/>
    <property type="match status" value="1"/>
</dbReference>
<dbReference type="NCBIfam" id="NF001377">
    <property type="entry name" value="PRK00278.2-4"/>
    <property type="match status" value="1"/>
</dbReference>
<organism evidence="10">
    <name type="scientific">Clostridium butyricum</name>
    <dbReference type="NCBI Taxonomy" id="1492"/>
    <lineage>
        <taxon>Bacteria</taxon>
        <taxon>Bacillati</taxon>
        <taxon>Bacillota</taxon>
        <taxon>Clostridia</taxon>
        <taxon>Eubacteriales</taxon>
        <taxon>Clostridiaceae</taxon>
        <taxon>Clostridium</taxon>
    </lineage>
</organism>
<dbReference type="InterPro" id="IPR045186">
    <property type="entry name" value="Indole-3-glycerol_P_synth"/>
</dbReference>
<dbReference type="CDD" id="cd00331">
    <property type="entry name" value="IGPS"/>
    <property type="match status" value="1"/>
</dbReference>
<keyword evidence="6 9" id="KW-0822">Tryptophan biosynthesis</keyword>
<dbReference type="HAMAP" id="MF_00134_B">
    <property type="entry name" value="IGPS_B"/>
    <property type="match status" value="1"/>
</dbReference>
<name>A0A6M5I6J1_CLOBU</name>
<evidence type="ECO:0000256" key="4">
    <source>
        <dbReference type="ARBA" id="ARBA00022605"/>
    </source>
</evidence>
<reference evidence="10" key="1">
    <citation type="submission" date="2019-11" db="EMBL/GenBank/DDBJ databases">
        <authorList>
            <person name="Feng L."/>
        </authorList>
    </citation>
    <scope>NUCLEOTIDE SEQUENCE</scope>
    <source>
        <strain evidence="10">CButyricumLFYP62</strain>
    </source>
</reference>
<evidence type="ECO:0000256" key="9">
    <source>
        <dbReference type="HAMAP-Rule" id="MF_00134"/>
    </source>
</evidence>
<evidence type="ECO:0000256" key="3">
    <source>
        <dbReference type="ARBA" id="ARBA00008737"/>
    </source>
</evidence>
<dbReference type="EMBL" id="CACRTU010000042">
    <property type="protein sequence ID" value="VYU68845.1"/>
    <property type="molecule type" value="Genomic_DNA"/>
</dbReference>
<evidence type="ECO:0000256" key="7">
    <source>
        <dbReference type="ARBA" id="ARBA00023141"/>
    </source>
</evidence>
<dbReference type="GO" id="GO:0004425">
    <property type="term" value="F:indole-3-glycerol-phosphate synthase activity"/>
    <property type="evidence" value="ECO:0007669"/>
    <property type="project" value="UniProtKB-UniRule"/>
</dbReference>
<keyword evidence="7 9" id="KW-0057">Aromatic amino acid biosynthesis</keyword>
<dbReference type="InterPro" id="IPR013798">
    <property type="entry name" value="Indole-3-glycerol_P_synth_dom"/>
</dbReference>